<dbReference type="Proteomes" id="UP001472677">
    <property type="component" value="Unassembled WGS sequence"/>
</dbReference>
<comment type="caution">
    <text evidence="1">The sequence shown here is derived from an EMBL/GenBank/DDBJ whole genome shotgun (WGS) entry which is preliminary data.</text>
</comment>
<gene>
    <name evidence="1" type="ORF">V6N12_064965</name>
</gene>
<keyword evidence="2" id="KW-1185">Reference proteome</keyword>
<evidence type="ECO:0000313" key="2">
    <source>
        <dbReference type="Proteomes" id="UP001472677"/>
    </source>
</evidence>
<reference evidence="1 2" key="1">
    <citation type="journal article" date="2024" name="G3 (Bethesda)">
        <title>Genome assembly of Hibiscus sabdariffa L. provides insights into metabolisms of medicinal natural products.</title>
        <authorList>
            <person name="Kim T."/>
        </authorList>
    </citation>
    <scope>NUCLEOTIDE SEQUENCE [LARGE SCALE GENOMIC DNA]</scope>
    <source>
        <strain evidence="1">TK-2024</strain>
        <tissue evidence="1">Old leaves</tissue>
    </source>
</reference>
<organism evidence="1 2">
    <name type="scientific">Hibiscus sabdariffa</name>
    <name type="common">roselle</name>
    <dbReference type="NCBI Taxonomy" id="183260"/>
    <lineage>
        <taxon>Eukaryota</taxon>
        <taxon>Viridiplantae</taxon>
        <taxon>Streptophyta</taxon>
        <taxon>Embryophyta</taxon>
        <taxon>Tracheophyta</taxon>
        <taxon>Spermatophyta</taxon>
        <taxon>Magnoliopsida</taxon>
        <taxon>eudicotyledons</taxon>
        <taxon>Gunneridae</taxon>
        <taxon>Pentapetalae</taxon>
        <taxon>rosids</taxon>
        <taxon>malvids</taxon>
        <taxon>Malvales</taxon>
        <taxon>Malvaceae</taxon>
        <taxon>Malvoideae</taxon>
        <taxon>Hibiscus</taxon>
    </lineage>
</organism>
<proteinExistence type="predicted"/>
<dbReference type="EMBL" id="JBBPBM010000002">
    <property type="protein sequence ID" value="KAK8596478.1"/>
    <property type="molecule type" value="Genomic_DNA"/>
</dbReference>
<evidence type="ECO:0000313" key="1">
    <source>
        <dbReference type="EMBL" id="KAK8596478.1"/>
    </source>
</evidence>
<name>A0ABR2G7V3_9ROSI</name>
<protein>
    <submittedName>
        <fullName evidence="1">Uncharacterized protein</fullName>
    </submittedName>
</protein>
<sequence length="129" mass="14648">MTGEDLHLSYQLQKYINAGSFVLLVDPTNKETWGDSELRLAYVSKNTVIFKEIVQVRDDQWWRALTAGYVTQWATMYSQKTDALFYAHSVDEVKALAPLLEKFRSTVGKKAYIVVSGVISALVKKMLPL</sequence>
<accession>A0ABR2G7V3</accession>